<name>A0ABD1EAI7_HYPHA</name>
<reference evidence="2 3" key="1">
    <citation type="submission" date="2024-05" db="EMBL/GenBank/DDBJ databases">
        <title>Genetic variation in Jamaican populations of the coffee berry borer (Hypothenemus hampei).</title>
        <authorList>
            <person name="Errbii M."/>
            <person name="Myrie A."/>
        </authorList>
    </citation>
    <scope>NUCLEOTIDE SEQUENCE [LARGE SCALE GENOMIC DNA]</scope>
    <source>
        <strain evidence="2">JA-Hopewell-2020-01-JO</strain>
        <tissue evidence="2">Whole body</tissue>
    </source>
</reference>
<organism evidence="2 3">
    <name type="scientific">Hypothenemus hampei</name>
    <name type="common">Coffee berry borer</name>
    <dbReference type="NCBI Taxonomy" id="57062"/>
    <lineage>
        <taxon>Eukaryota</taxon>
        <taxon>Metazoa</taxon>
        <taxon>Ecdysozoa</taxon>
        <taxon>Arthropoda</taxon>
        <taxon>Hexapoda</taxon>
        <taxon>Insecta</taxon>
        <taxon>Pterygota</taxon>
        <taxon>Neoptera</taxon>
        <taxon>Endopterygota</taxon>
        <taxon>Coleoptera</taxon>
        <taxon>Polyphaga</taxon>
        <taxon>Cucujiformia</taxon>
        <taxon>Curculionidae</taxon>
        <taxon>Scolytinae</taxon>
        <taxon>Hypothenemus</taxon>
    </lineage>
</organism>
<evidence type="ECO:0000313" key="3">
    <source>
        <dbReference type="Proteomes" id="UP001566132"/>
    </source>
</evidence>
<keyword evidence="3" id="KW-1185">Reference proteome</keyword>
<dbReference type="Proteomes" id="UP001566132">
    <property type="component" value="Unassembled WGS sequence"/>
</dbReference>
<protein>
    <submittedName>
        <fullName evidence="2">Uncharacterized protein</fullName>
    </submittedName>
</protein>
<dbReference type="EMBL" id="JBDJPC010000009">
    <property type="protein sequence ID" value="KAL1491682.1"/>
    <property type="molecule type" value="Genomic_DNA"/>
</dbReference>
<gene>
    <name evidence="2" type="ORF">ABEB36_012241</name>
</gene>
<dbReference type="AlphaFoldDB" id="A0ABD1EAI7"/>
<evidence type="ECO:0000256" key="1">
    <source>
        <dbReference type="SAM" id="Phobius"/>
    </source>
</evidence>
<keyword evidence="1" id="KW-1133">Transmembrane helix</keyword>
<feature type="transmembrane region" description="Helical" evidence="1">
    <location>
        <begin position="6"/>
        <end position="26"/>
    </location>
</feature>
<comment type="caution">
    <text evidence="2">The sequence shown here is derived from an EMBL/GenBank/DDBJ whole genome shotgun (WGS) entry which is preliminary data.</text>
</comment>
<sequence length="289" mass="32576">MDWETVASRIIMIFAYTYMTMGVCTLSKRGVKSSIKLEQGVKYRKELNPPAHPVPLFPIEAQISIQKPYFGYTIVQMVLINKTTKQGGENTRPLFLDFPKLGLKTILTIGFDVFAMLTKFLVFVLLALETACQEAGQNCTCPFEPRNATNATAEEEKGEEKIDKLDQCEMKPHGKQFCPLPSIRTDEEDCVPIPSYPSEPPIGEILYTTSVNLSPKSQCRSCSLTLTENENDDNGKARVLCPSLSDKRIQNAFDRFSFFLPQQEQQQRRINKAAPTAAANKDEKKYVEL</sequence>
<proteinExistence type="predicted"/>
<keyword evidence="1" id="KW-0472">Membrane</keyword>
<evidence type="ECO:0000313" key="2">
    <source>
        <dbReference type="EMBL" id="KAL1491682.1"/>
    </source>
</evidence>
<keyword evidence="1" id="KW-0812">Transmembrane</keyword>
<feature type="transmembrane region" description="Helical" evidence="1">
    <location>
        <begin position="106"/>
        <end position="128"/>
    </location>
</feature>
<accession>A0ABD1EAI7</accession>